<accession>A0A3S4ERM5</accession>
<keyword evidence="2" id="KW-1185">Reference proteome</keyword>
<protein>
    <submittedName>
        <fullName evidence="1">Uncharacterized protein</fullName>
    </submittedName>
</protein>
<dbReference type="AlphaFoldDB" id="A0A3S4ERM5"/>
<dbReference type="OrthoDB" id="7772846at2"/>
<dbReference type="RefSeq" id="WP_126154175.1">
    <property type="nucleotide sequence ID" value="NZ_UZWE01000028.1"/>
</dbReference>
<proteinExistence type="predicted"/>
<organism evidence="1 2">
    <name type="scientific">Paracoccus haematequi</name>
    <dbReference type="NCBI Taxonomy" id="2491866"/>
    <lineage>
        <taxon>Bacteria</taxon>
        <taxon>Pseudomonadati</taxon>
        <taxon>Pseudomonadota</taxon>
        <taxon>Alphaproteobacteria</taxon>
        <taxon>Rhodobacterales</taxon>
        <taxon>Paracoccaceae</taxon>
        <taxon>Paracoccus</taxon>
    </lineage>
</organism>
<evidence type="ECO:0000313" key="2">
    <source>
        <dbReference type="Proteomes" id="UP000270743"/>
    </source>
</evidence>
<reference evidence="1 2" key="1">
    <citation type="submission" date="2018-12" db="EMBL/GenBank/DDBJ databases">
        <authorList>
            <person name="Criscuolo A."/>
        </authorList>
    </citation>
    <scope>NUCLEOTIDE SEQUENCE [LARGE SCALE GENOMIC DNA]</scope>
    <source>
        <strain evidence="1">ACIP1116241</strain>
    </source>
</reference>
<dbReference type="Proteomes" id="UP000270743">
    <property type="component" value="Unassembled WGS sequence"/>
</dbReference>
<sequence length="121" mass="12517">MTFEDHGVAGGCWTGALRADRQPDPPCVVHRGAVVAQARLRDAGPGVWAVEADLPGTVIDQGAHGLLLVAGEPGAPGSQVLARLTLVSGQVAGDELLAEVAHLRAELDLLKREFRRLAAGG</sequence>
<gene>
    <name evidence="1" type="ORF">PARHAE_01692</name>
</gene>
<evidence type="ECO:0000313" key="1">
    <source>
        <dbReference type="EMBL" id="VDS08508.1"/>
    </source>
</evidence>
<name>A0A3S4ERM5_9RHOB</name>
<dbReference type="EMBL" id="UZWE01000028">
    <property type="protein sequence ID" value="VDS08508.1"/>
    <property type="molecule type" value="Genomic_DNA"/>
</dbReference>